<name>A0A839RRU7_9ACTN</name>
<evidence type="ECO:0000313" key="2">
    <source>
        <dbReference type="Proteomes" id="UP000567922"/>
    </source>
</evidence>
<dbReference type="RefSeq" id="WP_064441436.1">
    <property type="nucleotide sequence ID" value="NZ_BDDI01000014.1"/>
</dbReference>
<accession>A0A839RRU7</accession>
<keyword evidence="2" id="KW-1185">Reference proteome</keyword>
<comment type="caution">
    <text evidence="1">The sequence shown here is derived from an EMBL/GenBank/DDBJ whole genome shotgun (WGS) entry which is preliminary data.</text>
</comment>
<dbReference type="EMBL" id="JACHWS010000003">
    <property type="protein sequence ID" value="MBB3038824.1"/>
    <property type="molecule type" value="Genomic_DNA"/>
</dbReference>
<sequence>MTRASGRTRQVRFRYAANRRMRHAIDWWMFVATREDDWSGGIYTQARAVGQGHHRALRGLGARWTRILWRCWYDHSTYNRTIHHTHRSLGISSLLTCRPPDHRPAVHRHALIPTADFAARLTAGVCIIHLFCSYTFFKRCPHRMACARCDFYIPIESSKSRLLQAKSNLQRMLVSIPLTHDEQAAVEDGQAALEQLLQRLADVPTPARTTRQLTATPLPIVTVNHGRPAQT</sequence>
<evidence type="ECO:0000313" key="1">
    <source>
        <dbReference type="EMBL" id="MBB3038824.1"/>
    </source>
</evidence>
<dbReference type="Proteomes" id="UP000567922">
    <property type="component" value="Unassembled WGS sequence"/>
</dbReference>
<gene>
    <name evidence="1" type="ORF">FHU29_003293</name>
</gene>
<protein>
    <submittedName>
        <fullName evidence="1">Uncharacterized protein</fullName>
    </submittedName>
</protein>
<organism evidence="1 2">
    <name type="scientific">Hoyosella altamirensis</name>
    <dbReference type="NCBI Taxonomy" id="616997"/>
    <lineage>
        <taxon>Bacteria</taxon>
        <taxon>Bacillati</taxon>
        <taxon>Actinomycetota</taxon>
        <taxon>Actinomycetes</taxon>
        <taxon>Mycobacteriales</taxon>
        <taxon>Hoyosellaceae</taxon>
        <taxon>Hoyosella</taxon>
    </lineage>
</organism>
<proteinExistence type="predicted"/>
<reference evidence="1 2" key="1">
    <citation type="submission" date="2020-08" db="EMBL/GenBank/DDBJ databases">
        <title>Sequencing the genomes of 1000 actinobacteria strains.</title>
        <authorList>
            <person name="Klenk H.-P."/>
        </authorList>
    </citation>
    <scope>NUCLEOTIDE SEQUENCE [LARGE SCALE GENOMIC DNA]</scope>
    <source>
        <strain evidence="1 2">DSM 45258</strain>
    </source>
</reference>
<dbReference type="AlphaFoldDB" id="A0A839RRU7"/>